<sequence length="105" mass="11944">MAGERGPLVSLLVNLPYYLRHSPARPGWLCVVCNSNWPCALWRGEDGVREDEADVMERFLTSLLREALVDLADEQGQSAPVVVRRILWFKELSDADATAIERYIR</sequence>
<proteinExistence type="predicted"/>
<evidence type="ECO:0000313" key="1">
    <source>
        <dbReference type="EMBL" id="RIV40814.1"/>
    </source>
</evidence>
<dbReference type="EMBL" id="QXEC01000002">
    <property type="protein sequence ID" value="RIV40814.1"/>
    <property type="molecule type" value="Genomic_DNA"/>
</dbReference>
<keyword evidence="2" id="KW-1185">Reference proteome</keyword>
<comment type="caution">
    <text evidence="1">The sequence shown here is derived from an EMBL/GenBank/DDBJ whole genome shotgun (WGS) entry which is preliminary data.</text>
</comment>
<gene>
    <name evidence="1" type="ORF">D2L64_04240</name>
</gene>
<protein>
    <submittedName>
        <fullName evidence="1">Uncharacterized protein</fullName>
    </submittedName>
</protein>
<dbReference type="AlphaFoldDB" id="A0A418MZY9"/>
<evidence type="ECO:0000313" key="2">
    <source>
        <dbReference type="Proteomes" id="UP000283832"/>
    </source>
</evidence>
<reference evidence="1 2" key="1">
    <citation type="submission" date="2018-08" db="EMBL/GenBank/DDBJ databases">
        <title>Jishengella sp. nov., isolated from a root of Azadirachta indica A. Juss. var. siamensis Valenton.</title>
        <authorList>
            <person name="Kuncharoen N."/>
            <person name="Tanasupawat S."/>
            <person name="Kudo T."/>
            <person name="Ohkuma M."/>
        </authorList>
    </citation>
    <scope>NUCLEOTIDE SEQUENCE [LARGE SCALE GENOMIC DNA]</scope>
    <source>
        <strain evidence="1 2">AZ1-13</strain>
    </source>
</reference>
<organism evidence="1 2">
    <name type="scientific">Micromonospora radicis</name>
    <dbReference type="NCBI Taxonomy" id="1894971"/>
    <lineage>
        <taxon>Bacteria</taxon>
        <taxon>Bacillati</taxon>
        <taxon>Actinomycetota</taxon>
        <taxon>Actinomycetes</taxon>
        <taxon>Micromonosporales</taxon>
        <taxon>Micromonosporaceae</taxon>
        <taxon>Micromonospora</taxon>
    </lineage>
</organism>
<name>A0A418MZY9_9ACTN</name>
<accession>A0A418MZY9</accession>
<dbReference type="Proteomes" id="UP000283832">
    <property type="component" value="Unassembled WGS sequence"/>
</dbReference>